<dbReference type="RefSeq" id="XP_008062852.1">
    <property type="nucleotide sequence ID" value="XM_008064661.2"/>
</dbReference>
<dbReference type="InterPro" id="IPR019570">
    <property type="entry name" value="Connexin_CCC"/>
</dbReference>
<protein>
    <submittedName>
        <fullName evidence="14 15">Gap junction gamma-3 protein-like</fullName>
    </submittedName>
</protein>
<keyword evidence="8 10" id="KW-0472">Membrane</keyword>
<feature type="transmembrane region" description="Helical" evidence="10">
    <location>
        <begin position="195"/>
        <end position="216"/>
    </location>
</feature>
<evidence type="ECO:0000313" key="13">
    <source>
        <dbReference type="Proteomes" id="UP000189704"/>
    </source>
</evidence>
<dbReference type="PANTHER" id="PTHR11984:SF56">
    <property type="entry name" value="GAP JUNCTION GAMMA-3 PROTEIN"/>
    <property type="match status" value="1"/>
</dbReference>
<dbReference type="InterPro" id="IPR013092">
    <property type="entry name" value="Connexin_N"/>
</dbReference>
<dbReference type="RefSeq" id="XP_008050908.1">
    <property type="nucleotide sequence ID" value="XM_008052717.2"/>
</dbReference>
<proteinExistence type="predicted"/>
<keyword evidence="6" id="KW-0965">Cell junction</keyword>
<accession>A0A1U7T3H0</accession>
<dbReference type="SMART" id="SM01089">
    <property type="entry name" value="Connexin_CCC"/>
    <property type="match status" value="1"/>
</dbReference>
<evidence type="ECO:0000256" key="7">
    <source>
        <dbReference type="ARBA" id="ARBA00022989"/>
    </source>
</evidence>
<dbReference type="GO" id="GO:0005922">
    <property type="term" value="C:connexin complex"/>
    <property type="evidence" value="ECO:0007669"/>
    <property type="project" value="InterPro"/>
</dbReference>
<evidence type="ECO:0000313" key="15">
    <source>
        <dbReference type="RefSeq" id="XP_008062852.1"/>
    </source>
</evidence>
<evidence type="ECO:0000256" key="2">
    <source>
        <dbReference type="ARBA" id="ARBA00004651"/>
    </source>
</evidence>
<dbReference type="PROSITE" id="PS00407">
    <property type="entry name" value="CONNEXINS_1"/>
    <property type="match status" value="1"/>
</dbReference>
<keyword evidence="7 10" id="KW-1133">Transmembrane helix</keyword>
<dbReference type="SMART" id="SM00037">
    <property type="entry name" value="CNX"/>
    <property type="match status" value="1"/>
</dbReference>
<feature type="domain" description="Connexin N-terminal" evidence="11">
    <location>
        <begin position="42"/>
        <end position="75"/>
    </location>
</feature>
<feature type="domain" description="Connexin cysteine-rich" evidence="12">
    <location>
        <begin position="148"/>
        <end position="214"/>
    </location>
</feature>
<evidence type="ECO:0000256" key="4">
    <source>
        <dbReference type="ARBA" id="ARBA00022692"/>
    </source>
</evidence>
<organism evidence="14">
    <name type="scientific">Carlito syrichta</name>
    <name type="common">Philippine tarsier</name>
    <name type="synonym">Tarsius syrichta</name>
    <dbReference type="NCBI Taxonomy" id="1868482"/>
    <lineage>
        <taxon>Eukaryota</taxon>
        <taxon>Metazoa</taxon>
        <taxon>Chordata</taxon>
        <taxon>Craniata</taxon>
        <taxon>Vertebrata</taxon>
        <taxon>Euteleostomi</taxon>
        <taxon>Mammalia</taxon>
        <taxon>Eutheria</taxon>
        <taxon>Euarchontoglires</taxon>
        <taxon>Primates</taxon>
        <taxon>Haplorrhini</taxon>
        <taxon>Tarsiiformes</taxon>
        <taxon>Tarsiidae</taxon>
        <taxon>Carlito</taxon>
    </lineage>
</organism>
<dbReference type="PRINTS" id="PR00206">
    <property type="entry name" value="CONNEXIN"/>
</dbReference>
<dbReference type="KEGG" id="csyr:103267058"/>
<evidence type="ECO:0000259" key="11">
    <source>
        <dbReference type="SMART" id="SM00037"/>
    </source>
</evidence>
<evidence type="ECO:0000256" key="1">
    <source>
        <dbReference type="ARBA" id="ARBA00004610"/>
    </source>
</evidence>
<dbReference type="Gene3D" id="1.20.1440.80">
    <property type="entry name" value="Gap junction channel protein cysteine-rich domain"/>
    <property type="match status" value="1"/>
</dbReference>
<dbReference type="InterPro" id="IPR000500">
    <property type="entry name" value="Connexin"/>
</dbReference>
<dbReference type="InterPro" id="IPR017990">
    <property type="entry name" value="Connexin_CS"/>
</dbReference>
<reference evidence="14 15" key="1">
    <citation type="submission" date="2022-04" db="UniProtKB">
        <authorList>
            <consortium name="RefSeq"/>
        </authorList>
    </citation>
    <scope>IDENTIFICATION</scope>
</reference>
<keyword evidence="5" id="KW-0303">Gap junction</keyword>
<evidence type="ECO:0000256" key="6">
    <source>
        <dbReference type="ARBA" id="ARBA00022949"/>
    </source>
</evidence>
<evidence type="ECO:0000256" key="3">
    <source>
        <dbReference type="ARBA" id="ARBA00022475"/>
    </source>
</evidence>
<evidence type="ECO:0000256" key="10">
    <source>
        <dbReference type="SAM" id="Phobius"/>
    </source>
</evidence>
<keyword evidence="4 10" id="KW-0812">Transmembrane</keyword>
<dbReference type="RefSeq" id="XP_008072906.1">
    <property type="nucleotide sequence ID" value="XM_008074715.2"/>
</dbReference>
<comment type="subcellular location">
    <subcellularLocation>
        <location evidence="1">Cell junction</location>
        <location evidence="1">Gap junction</location>
    </subcellularLocation>
    <subcellularLocation>
        <location evidence="2">Cell membrane</location>
        <topology evidence="2">Multi-pass membrane protein</topology>
    </subcellularLocation>
</comment>
<dbReference type="Proteomes" id="UP000189704">
    <property type="component" value="Unplaced"/>
</dbReference>
<evidence type="ECO:0000256" key="9">
    <source>
        <dbReference type="SAM" id="MobiDB-lite"/>
    </source>
</evidence>
<name>A0A1U7T3H0_CARSF</name>
<dbReference type="GeneID" id="103277324"/>
<sequence>MGGRFLRRLLAEESRHSSPVGRLLLPVLLGFRLALLVAGGPGLFGDEQSEFECNTQQPGCKAACFDASHPISPLRFWAFQVILLAVPSALYLGVTLHHVVARWEEAGKGKEEKEALIQDGEHSGAAPGAGSLRLLWAYVAQLGARLVLEGAALGLQCRLYGLHMPSHFGCRAEPCPHEVTCVLSRPSEKTIFLKAMFGVSGLCLSFTLLELVLLGLGRWRQARGKFPGGTSSPSHALDLGSTSNSQQTL</sequence>
<evidence type="ECO:0000259" key="12">
    <source>
        <dbReference type="SMART" id="SM01089"/>
    </source>
</evidence>
<feature type="region of interest" description="Disordered" evidence="9">
    <location>
        <begin position="226"/>
        <end position="249"/>
    </location>
</feature>
<evidence type="ECO:0000256" key="8">
    <source>
        <dbReference type="ARBA" id="ARBA00023136"/>
    </source>
</evidence>
<feature type="compositionally biased region" description="Polar residues" evidence="9">
    <location>
        <begin position="229"/>
        <end position="249"/>
    </location>
</feature>
<dbReference type="PANTHER" id="PTHR11984">
    <property type="entry name" value="CONNEXIN"/>
    <property type="match status" value="1"/>
</dbReference>
<dbReference type="AlphaFoldDB" id="A0A1U7T3H0"/>
<dbReference type="GeneID" id="103267058"/>
<dbReference type="InterPro" id="IPR038359">
    <property type="entry name" value="Connexin_N_sf"/>
</dbReference>
<dbReference type="Pfam" id="PF00029">
    <property type="entry name" value="Connexin"/>
    <property type="match status" value="1"/>
</dbReference>
<evidence type="ECO:0000256" key="5">
    <source>
        <dbReference type="ARBA" id="ARBA00022868"/>
    </source>
</evidence>
<dbReference type="KEGG" id="csyr:103254707"/>
<dbReference type="GeneID" id="103254707"/>
<keyword evidence="13" id="KW-1185">Reference proteome</keyword>
<dbReference type="OrthoDB" id="9833722at2759"/>
<dbReference type="GO" id="GO:0005243">
    <property type="term" value="F:gap junction channel activity"/>
    <property type="evidence" value="ECO:0007669"/>
    <property type="project" value="TreeGrafter"/>
</dbReference>
<gene>
    <name evidence="14" type="primary">LOC103254707</name>
    <name evidence="15" type="synonym">LOC103267058</name>
    <name evidence="16" type="synonym">LOC103277324</name>
</gene>
<evidence type="ECO:0000313" key="16">
    <source>
        <dbReference type="RefSeq" id="XP_008072906.1"/>
    </source>
</evidence>
<dbReference type="KEGG" id="csyr:103277324"/>
<evidence type="ECO:0000313" key="14">
    <source>
        <dbReference type="RefSeq" id="XP_008050908.1"/>
    </source>
</evidence>
<dbReference type="GO" id="GO:0007267">
    <property type="term" value="P:cell-cell signaling"/>
    <property type="evidence" value="ECO:0007669"/>
    <property type="project" value="TreeGrafter"/>
</dbReference>
<keyword evidence="3" id="KW-1003">Cell membrane</keyword>